<evidence type="ECO:0000256" key="2">
    <source>
        <dbReference type="ARBA" id="ARBA00022801"/>
    </source>
</evidence>
<keyword evidence="1 6" id="KW-0645">Protease</keyword>
<keyword evidence="2 6" id="KW-0378">Hydrolase</keyword>
<keyword evidence="3" id="KW-0353">Hemolymph clotting</keyword>
<dbReference type="PANTHER" id="PTHR24252">
    <property type="entry name" value="ACROSIN-RELATED"/>
    <property type="match status" value="1"/>
</dbReference>
<reference evidence="9" key="1">
    <citation type="submission" date="2022-08" db="EMBL/GenBank/DDBJ databases">
        <title>Reconstruction of (1,3)-beta-D-glucans measurement system using recombinant Limulus polyphemus Factor G.</title>
        <authorList>
            <person name="Yamamoto Y."/>
            <person name="Kajiura H."/>
            <person name="Fukuchi H."/>
            <person name="Nishibu T."/>
            <person name="Fujiyama K."/>
            <person name="Kitagawa T."/>
        </authorList>
    </citation>
    <scope>NUCLEOTIDE SEQUENCE</scope>
</reference>
<feature type="domain" description="Peptidase S1" evidence="8">
    <location>
        <begin position="49"/>
        <end position="294"/>
    </location>
</feature>
<dbReference type="Gene3D" id="2.40.10.10">
    <property type="entry name" value="Trypsin-like serine proteases"/>
    <property type="match status" value="1"/>
</dbReference>
<dbReference type="InterPro" id="IPR033116">
    <property type="entry name" value="TRYPSIN_SER"/>
</dbReference>
<evidence type="ECO:0000256" key="4">
    <source>
        <dbReference type="ARBA" id="ARBA00022825"/>
    </source>
</evidence>
<evidence type="ECO:0000256" key="5">
    <source>
        <dbReference type="ARBA" id="ARBA00023157"/>
    </source>
</evidence>
<evidence type="ECO:0000256" key="1">
    <source>
        <dbReference type="ARBA" id="ARBA00022670"/>
    </source>
</evidence>
<dbReference type="PRINTS" id="PR00722">
    <property type="entry name" value="CHYMOTRYPSIN"/>
</dbReference>
<dbReference type="AlphaFoldDB" id="A0A915VF32"/>
<dbReference type="InterPro" id="IPR018114">
    <property type="entry name" value="TRYPSIN_HIS"/>
</dbReference>
<dbReference type="PROSITE" id="PS50240">
    <property type="entry name" value="TRYPSIN_DOM"/>
    <property type="match status" value="1"/>
</dbReference>
<dbReference type="CDD" id="cd00190">
    <property type="entry name" value="Tryp_SPc"/>
    <property type="match status" value="1"/>
</dbReference>
<keyword evidence="5" id="KW-1015">Disulfide bond</keyword>
<dbReference type="InterPro" id="IPR009003">
    <property type="entry name" value="Peptidase_S1_PA"/>
</dbReference>
<dbReference type="GO" id="GO:0006508">
    <property type="term" value="P:proteolysis"/>
    <property type="evidence" value="ECO:0007669"/>
    <property type="project" value="UniProtKB-KW"/>
</dbReference>
<dbReference type="PROSITE" id="PS00135">
    <property type="entry name" value="TRYPSIN_SER"/>
    <property type="match status" value="1"/>
</dbReference>
<dbReference type="GO" id="GO:0004252">
    <property type="term" value="F:serine-type endopeptidase activity"/>
    <property type="evidence" value="ECO:0007669"/>
    <property type="project" value="InterPro"/>
</dbReference>
<keyword evidence="7" id="KW-0732">Signal</keyword>
<proteinExistence type="evidence at transcript level"/>
<evidence type="ECO:0000256" key="7">
    <source>
        <dbReference type="SAM" id="SignalP"/>
    </source>
</evidence>
<dbReference type="InterPro" id="IPR043504">
    <property type="entry name" value="Peptidase_S1_PA_chymotrypsin"/>
</dbReference>
<sequence>MKTTLWTFFALAMALFSINVTASEMSVTSRVRREINEEHCGIRPTAPRIIKGRISIPHSWPWMVGIFQVDPLLFICGGTIINKVSVVTAAHCLVTQSGNRQNSSIVVRVGAHDIDNSGIDYHVDKIIVHQDYKYRSQYYDIGLILLSKPIEYNYKVRPVCIPELNKLNVNLNNKEVVVIGWGVTERGSEKYNVLRELELPVVTNELCNKSYQTISFSGLNRGITDDMICAGYQEGGRDSCEGDSGGPLMYHDPTTGRVELVGVVSFGFGCARPNFPGVYTRLSSYGNWFQKVTFGYLLATLFEVVPVF</sequence>
<evidence type="ECO:0000256" key="3">
    <source>
        <dbReference type="ARBA" id="ARBA00022820"/>
    </source>
</evidence>
<dbReference type="Pfam" id="PF00089">
    <property type="entry name" value="Trypsin"/>
    <property type="match status" value="1"/>
</dbReference>
<protein>
    <submittedName>
        <fullName evidence="9">Clotting factor G beta subunit i3</fullName>
    </submittedName>
</protein>
<dbReference type="EMBL" id="LC726266">
    <property type="protein sequence ID" value="BDQ68759.1"/>
    <property type="molecule type" value="mRNA"/>
</dbReference>
<dbReference type="PANTHER" id="PTHR24252:SF7">
    <property type="entry name" value="HYALIN"/>
    <property type="match status" value="1"/>
</dbReference>
<dbReference type="GO" id="GO:0042381">
    <property type="term" value="P:hemolymph coagulation"/>
    <property type="evidence" value="ECO:0007669"/>
    <property type="project" value="UniProtKB-KW"/>
</dbReference>
<dbReference type="FunFam" id="2.40.10.10:FF:000006">
    <property type="entry name" value="Serine proteinase stubble"/>
    <property type="match status" value="1"/>
</dbReference>
<dbReference type="PROSITE" id="PS00134">
    <property type="entry name" value="TRYPSIN_HIS"/>
    <property type="match status" value="1"/>
</dbReference>
<evidence type="ECO:0000256" key="6">
    <source>
        <dbReference type="RuleBase" id="RU363034"/>
    </source>
</evidence>
<dbReference type="SMART" id="SM00020">
    <property type="entry name" value="Tryp_SPc"/>
    <property type="match status" value="1"/>
</dbReference>
<feature type="chain" id="PRO_5037249190" evidence="7">
    <location>
        <begin position="23"/>
        <end position="308"/>
    </location>
</feature>
<evidence type="ECO:0000313" key="9">
    <source>
        <dbReference type="EMBL" id="BDQ68759.1"/>
    </source>
</evidence>
<evidence type="ECO:0000259" key="8">
    <source>
        <dbReference type="PROSITE" id="PS50240"/>
    </source>
</evidence>
<keyword evidence="4 6" id="KW-0720">Serine protease</keyword>
<name>A0A915VF32_LIMPO</name>
<organism evidence="9">
    <name type="scientific">Limulus polyphemus</name>
    <name type="common">Atlantic horseshoe crab</name>
    <dbReference type="NCBI Taxonomy" id="6850"/>
    <lineage>
        <taxon>Eukaryota</taxon>
        <taxon>Metazoa</taxon>
        <taxon>Ecdysozoa</taxon>
        <taxon>Arthropoda</taxon>
        <taxon>Chelicerata</taxon>
        <taxon>Merostomata</taxon>
        <taxon>Xiphosura</taxon>
        <taxon>Limulidae</taxon>
        <taxon>Limulus</taxon>
    </lineage>
</organism>
<dbReference type="InterPro" id="IPR001314">
    <property type="entry name" value="Peptidase_S1A"/>
</dbReference>
<accession>A0A915VF32</accession>
<dbReference type="SUPFAM" id="SSF50494">
    <property type="entry name" value="Trypsin-like serine proteases"/>
    <property type="match status" value="1"/>
</dbReference>
<dbReference type="InterPro" id="IPR001254">
    <property type="entry name" value="Trypsin_dom"/>
</dbReference>
<feature type="signal peptide" evidence="7">
    <location>
        <begin position="1"/>
        <end position="22"/>
    </location>
</feature>